<keyword evidence="6" id="KW-1185">Reference proteome</keyword>
<keyword evidence="3" id="KW-0732">Signal</keyword>
<evidence type="ECO:0000256" key="1">
    <source>
        <dbReference type="ARBA" id="ARBA00009175"/>
    </source>
</evidence>
<dbReference type="GO" id="GO:0046872">
    <property type="term" value="F:metal ion binding"/>
    <property type="evidence" value="ECO:0007669"/>
    <property type="project" value="UniProtKB-KW"/>
</dbReference>
<evidence type="ECO:0000313" key="5">
    <source>
        <dbReference type="EMBL" id="MBG6083792.1"/>
    </source>
</evidence>
<protein>
    <submittedName>
        <fullName evidence="5">Molybdate transport system substrate-binding protein</fullName>
    </submittedName>
</protein>
<organism evidence="5 6">
    <name type="scientific">Zhihengliuella flava</name>
    <dbReference type="NCBI Taxonomy" id="1285193"/>
    <lineage>
        <taxon>Bacteria</taxon>
        <taxon>Bacillati</taxon>
        <taxon>Actinomycetota</taxon>
        <taxon>Actinomycetes</taxon>
        <taxon>Micrococcales</taxon>
        <taxon>Micrococcaceae</taxon>
        <taxon>Zhihengliuella</taxon>
    </lineage>
</organism>
<comment type="caution">
    <text evidence="5">The sequence shown here is derived from an EMBL/GenBank/DDBJ whole genome shotgun (WGS) entry which is preliminary data.</text>
</comment>
<dbReference type="PANTHER" id="PTHR30632:SF0">
    <property type="entry name" value="SULFATE-BINDING PROTEIN"/>
    <property type="match status" value="1"/>
</dbReference>
<sequence>MRVVHRPRSVRAVTSHGALRGLASAAVVIAGTLGLAGCAVDESPVVFAAPASFTDVAPELIEAYQSTHPGTEITLTLASSARLVQQVNAGHRADVLVTADVAALEALDPGTGYERLGTVAENGLMLVTSESTALPAGVEGAAAEGADAALAAWLPDITVALCAPDVPCGRAAHAWLQDHEAESIREDASLESNVRQVLTKVSEGQAEAGFVYTTDAAAAPQLNAVPLDAPVNEYPVLVPASAAAEAPGADFARWLMTEPAQDLLASAGFEVPDAAAGEDGP</sequence>
<proteinExistence type="inferred from homology"/>
<dbReference type="Pfam" id="PF13531">
    <property type="entry name" value="SBP_bac_11"/>
    <property type="match status" value="1"/>
</dbReference>
<dbReference type="PIRSF" id="PIRSF004846">
    <property type="entry name" value="ModA"/>
    <property type="match status" value="1"/>
</dbReference>
<feature type="binding site" evidence="4">
    <location>
        <position position="80"/>
    </location>
    <ligand>
        <name>molybdate</name>
        <dbReference type="ChEBI" id="CHEBI:36264"/>
    </ligand>
</feature>
<feature type="binding site" evidence="4">
    <location>
        <position position="194"/>
    </location>
    <ligand>
        <name>molybdate</name>
        <dbReference type="ChEBI" id="CHEBI:36264"/>
    </ligand>
</feature>
<feature type="binding site" evidence="4">
    <location>
        <position position="212"/>
    </location>
    <ligand>
        <name>molybdate</name>
        <dbReference type="ChEBI" id="CHEBI:36264"/>
    </ligand>
</feature>
<dbReference type="InterPro" id="IPR050682">
    <property type="entry name" value="ModA/WtpA"/>
</dbReference>
<gene>
    <name evidence="5" type="ORF">IW252_000559</name>
</gene>
<dbReference type="GO" id="GO:0030973">
    <property type="term" value="F:molybdate ion binding"/>
    <property type="evidence" value="ECO:0007669"/>
    <property type="project" value="TreeGrafter"/>
</dbReference>
<name>A0A931GEQ0_9MICC</name>
<evidence type="ECO:0000313" key="6">
    <source>
        <dbReference type="Proteomes" id="UP000625033"/>
    </source>
</evidence>
<dbReference type="SUPFAM" id="SSF53850">
    <property type="entry name" value="Periplasmic binding protein-like II"/>
    <property type="match status" value="1"/>
</dbReference>
<keyword evidence="4" id="KW-0500">Molybdenum</keyword>
<dbReference type="Proteomes" id="UP000625033">
    <property type="component" value="Unassembled WGS sequence"/>
</dbReference>
<evidence type="ECO:0000256" key="4">
    <source>
        <dbReference type="PIRSR" id="PIRSR004846-1"/>
    </source>
</evidence>
<dbReference type="Gene3D" id="3.40.190.10">
    <property type="entry name" value="Periplasmic binding protein-like II"/>
    <property type="match status" value="2"/>
</dbReference>
<dbReference type="RefSeq" id="WP_196835189.1">
    <property type="nucleotide sequence ID" value="NZ_JADOTZ010000001.1"/>
</dbReference>
<keyword evidence="2 4" id="KW-0479">Metal-binding</keyword>
<accession>A0A931GEQ0</accession>
<dbReference type="AlphaFoldDB" id="A0A931GEQ0"/>
<dbReference type="PANTHER" id="PTHR30632">
    <property type="entry name" value="MOLYBDATE-BINDING PERIPLASMIC PROTEIN"/>
    <property type="match status" value="1"/>
</dbReference>
<feature type="binding site" evidence="4">
    <location>
        <position position="52"/>
    </location>
    <ligand>
        <name>molybdate</name>
        <dbReference type="ChEBI" id="CHEBI:36264"/>
    </ligand>
</feature>
<dbReference type="NCBIfam" id="TIGR01256">
    <property type="entry name" value="modA"/>
    <property type="match status" value="1"/>
</dbReference>
<reference evidence="5" key="1">
    <citation type="submission" date="2020-11" db="EMBL/GenBank/DDBJ databases">
        <title>Sequencing the genomes of 1000 actinobacteria strains.</title>
        <authorList>
            <person name="Klenk H.-P."/>
        </authorList>
    </citation>
    <scope>NUCLEOTIDE SEQUENCE</scope>
    <source>
        <strain evidence="5">DSM 26152</strain>
    </source>
</reference>
<evidence type="ECO:0000256" key="3">
    <source>
        <dbReference type="ARBA" id="ARBA00022729"/>
    </source>
</evidence>
<comment type="similarity">
    <text evidence="1">Belongs to the bacterial solute-binding protein ModA family.</text>
</comment>
<dbReference type="EMBL" id="JADOTZ010000001">
    <property type="protein sequence ID" value="MBG6083792.1"/>
    <property type="molecule type" value="Genomic_DNA"/>
</dbReference>
<dbReference type="InterPro" id="IPR005950">
    <property type="entry name" value="ModA"/>
</dbReference>
<dbReference type="GO" id="GO:0015689">
    <property type="term" value="P:molybdate ion transport"/>
    <property type="evidence" value="ECO:0007669"/>
    <property type="project" value="InterPro"/>
</dbReference>
<evidence type="ECO:0000256" key="2">
    <source>
        <dbReference type="ARBA" id="ARBA00022723"/>
    </source>
</evidence>